<dbReference type="EMBL" id="JAWWNJ010000221">
    <property type="protein sequence ID" value="KAK6969550.1"/>
    <property type="molecule type" value="Genomic_DNA"/>
</dbReference>
<keyword evidence="2" id="KW-1185">Reference proteome</keyword>
<gene>
    <name evidence="1" type="ORF">R3P38DRAFT_3243136</name>
</gene>
<sequence>MLSALQRLIGAVLAVKTDFVVEASPLYGEPRTLWSATELMTNMKTSKRYTTYLQDLDADLDSLDLRVAASSAAVQVNETRNGVDPETRYHSLHHQIRYYPVQTQNQQPDQRPWTLADAHAVVGCVIPNFDTLWMSPMEDTALSARSRASSTTSTLKSTPGNSPVLLQVLASITAPSTEYSCVSFRRRPSTAGNQAYIGLLMERNIFEGQLAESRDNYQKLLDQIPSLRTGEDSSGLATSSLPSNASTLKLHDTADFPQVKW</sequence>
<dbReference type="AlphaFoldDB" id="A0AAV9Z479"/>
<accession>A0AAV9Z479</accession>
<organism evidence="1 2">
    <name type="scientific">Favolaschia claudopus</name>
    <dbReference type="NCBI Taxonomy" id="2862362"/>
    <lineage>
        <taxon>Eukaryota</taxon>
        <taxon>Fungi</taxon>
        <taxon>Dikarya</taxon>
        <taxon>Basidiomycota</taxon>
        <taxon>Agaricomycotina</taxon>
        <taxon>Agaricomycetes</taxon>
        <taxon>Agaricomycetidae</taxon>
        <taxon>Agaricales</taxon>
        <taxon>Marasmiineae</taxon>
        <taxon>Mycenaceae</taxon>
        <taxon>Favolaschia</taxon>
    </lineage>
</organism>
<name>A0AAV9Z479_9AGAR</name>
<reference evidence="1 2" key="1">
    <citation type="journal article" date="2024" name="J Genomics">
        <title>Draft genome sequencing and assembly of Favolaschia claudopus CIRM-BRFM 2984 isolated from oak limbs.</title>
        <authorList>
            <person name="Navarro D."/>
            <person name="Drula E."/>
            <person name="Chaduli D."/>
            <person name="Cazenave R."/>
            <person name="Ahrendt S."/>
            <person name="Wang J."/>
            <person name="Lipzen A."/>
            <person name="Daum C."/>
            <person name="Barry K."/>
            <person name="Grigoriev I.V."/>
            <person name="Favel A."/>
            <person name="Rosso M.N."/>
            <person name="Martin F."/>
        </authorList>
    </citation>
    <scope>NUCLEOTIDE SEQUENCE [LARGE SCALE GENOMIC DNA]</scope>
    <source>
        <strain evidence="1 2">CIRM-BRFM 2984</strain>
    </source>
</reference>
<dbReference type="Proteomes" id="UP001362999">
    <property type="component" value="Unassembled WGS sequence"/>
</dbReference>
<proteinExistence type="predicted"/>
<evidence type="ECO:0000313" key="1">
    <source>
        <dbReference type="EMBL" id="KAK6969550.1"/>
    </source>
</evidence>
<evidence type="ECO:0000313" key="2">
    <source>
        <dbReference type="Proteomes" id="UP001362999"/>
    </source>
</evidence>
<comment type="caution">
    <text evidence="1">The sequence shown here is derived from an EMBL/GenBank/DDBJ whole genome shotgun (WGS) entry which is preliminary data.</text>
</comment>
<protein>
    <submittedName>
        <fullName evidence="1">Uncharacterized protein</fullName>
    </submittedName>
</protein>